<dbReference type="EMBL" id="BOPL01000002">
    <property type="protein sequence ID" value="GIK00105.1"/>
    <property type="molecule type" value="Genomic_DNA"/>
</dbReference>
<dbReference type="RefSeq" id="XP_043123291.1">
    <property type="nucleotide sequence ID" value="XM_043267356.1"/>
</dbReference>
<comment type="caution">
    <text evidence="1">The sequence shown here is derived from an EMBL/GenBank/DDBJ whole genome shotgun (WGS) entry which is preliminary data.</text>
</comment>
<dbReference type="GeneID" id="66932102"/>
<name>A0A9P3BPV5_ASPVI</name>
<dbReference type="Proteomes" id="UP000710440">
    <property type="component" value="Unassembled WGS sequence"/>
</dbReference>
<accession>A0A9P3BPV5</accession>
<evidence type="ECO:0000313" key="1">
    <source>
        <dbReference type="EMBL" id="GIK00105.1"/>
    </source>
</evidence>
<keyword evidence="2" id="KW-1185">Reference proteome</keyword>
<evidence type="ECO:0000313" key="2">
    <source>
        <dbReference type="Proteomes" id="UP000710440"/>
    </source>
</evidence>
<protein>
    <submittedName>
        <fullName evidence="1">Uncharacterized protein</fullName>
    </submittedName>
</protein>
<sequence length="479" mass="54493">MALNMTVEPVLDIEDALVSDDNPARNDGTFDYERCARLHNYLVAYAWMARHGRDTPDLDALSEEKWFFSDRNPDRDANRELLHPSLSSFLDMIYDPQPGLFYWIVGLAMDPCDGTFFMEDNELEDEGKARFVIIYNTTPDLCSHCLGVVYDQQLHRASFPLTIDDTENVTPVDEHEEFWFPLETILTHWISLIRLGKVVAGLPECDSKHRSQLGLWSWLPYCDAQVDNTVAAIDRYLVAVESRMPAGSLLPVTGPLFTDTELDAASVPQECFIRSVLTRMNSPRFRFIAPGLEVPHDKEAFARRQNFTRLPCEEGTMPAVLIFAASGRTVDFSMELRGLFFQYVHNEDPPMSIGAPVFAGLYSEPASRSYPDTEEAGFRLLLPFALRPDTRDVDGARMSDGQLVQTGSFTDLFQHGWFHPFGGDQRSQRMERLFDRWTELIESGVWTVGEEGVQGGIETFRDADNGNGAWRDYWIPPDW</sequence>
<proteinExistence type="predicted"/>
<dbReference type="OrthoDB" id="3029470at2759"/>
<reference evidence="1 2" key="1">
    <citation type="submission" date="2021-02" db="EMBL/GenBank/DDBJ databases">
        <title>Pan-genome distribution and transcriptional activeness of fungal secondary metabolism genes in Aspergillus section Fumigati.</title>
        <authorList>
            <person name="Takahashi H."/>
            <person name="Umemura M."/>
            <person name="Ninomiya A."/>
            <person name="Kusuya Y."/>
            <person name="Urayama S."/>
            <person name="Shimizu M."/>
            <person name="Watanabe A."/>
            <person name="Kamei K."/>
            <person name="Yaguchi T."/>
            <person name="Hagiwara D."/>
        </authorList>
    </citation>
    <scope>NUCLEOTIDE SEQUENCE [LARGE SCALE GENOMIC DNA]</scope>
    <source>
        <strain evidence="1 2">IFM 47045</strain>
    </source>
</reference>
<dbReference type="AlphaFoldDB" id="A0A9P3BPV5"/>
<gene>
    <name evidence="1" type="ORF">Aspvir_004120</name>
</gene>
<organism evidence="1 2">
    <name type="scientific">Aspergillus viridinutans</name>
    <dbReference type="NCBI Taxonomy" id="75553"/>
    <lineage>
        <taxon>Eukaryota</taxon>
        <taxon>Fungi</taxon>
        <taxon>Dikarya</taxon>
        <taxon>Ascomycota</taxon>
        <taxon>Pezizomycotina</taxon>
        <taxon>Eurotiomycetes</taxon>
        <taxon>Eurotiomycetidae</taxon>
        <taxon>Eurotiales</taxon>
        <taxon>Aspergillaceae</taxon>
        <taxon>Aspergillus</taxon>
        <taxon>Aspergillus subgen. Fumigati</taxon>
    </lineage>
</organism>